<reference evidence="1" key="1">
    <citation type="journal article" date="2024" name="Gigascience">
        <title>Chromosome-level genome of the poultry shaft louse Menopon gallinae provides insight into the host-switching and adaptive evolution of parasitic lice.</title>
        <authorList>
            <person name="Xu Y."/>
            <person name="Ma L."/>
            <person name="Liu S."/>
            <person name="Liang Y."/>
            <person name="Liu Q."/>
            <person name="He Z."/>
            <person name="Tian L."/>
            <person name="Duan Y."/>
            <person name="Cai W."/>
            <person name="Li H."/>
            <person name="Song F."/>
        </authorList>
    </citation>
    <scope>NUCLEOTIDE SEQUENCE</scope>
    <source>
        <strain evidence="1">Cailab_2023a</strain>
    </source>
</reference>
<sequence length="130" mass="15269">MAISTTLFLFLHTRDLHTKLKEMEVKLTNPDDLSSNQISGTFVSVMRLQELTTLVTNRFRLLRPRLSASLRAMTVRLNRSITLTGFRSYRNRIYLSLNVNFRCTLINNRLRTMPFSNCDSFRILRVRPFP</sequence>
<name>A0AAW2HQ94_9NEOP</name>
<comment type="caution">
    <text evidence="1">The sequence shown here is derived from an EMBL/GenBank/DDBJ whole genome shotgun (WGS) entry which is preliminary data.</text>
</comment>
<dbReference type="EMBL" id="JARGDH010000004">
    <property type="protein sequence ID" value="KAL0271533.1"/>
    <property type="molecule type" value="Genomic_DNA"/>
</dbReference>
<protein>
    <submittedName>
        <fullName evidence="1">Uncharacterized protein</fullName>
    </submittedName>
</protein>
<accession>A0AAW2HQ94</accession>
<dbReference type="AlphaFoldDB" id="A0AAW2HQ94"/>
<evidence type="ECO:0000313" key="1">
    <source>
        <dbReference type="EMBL" id="KAL0271533.1"/>
    </source>
</evidence>
<proteinExistence type="predicted"/>
<gene>
    <name evidence="1" type="ORF">PYX00_008597</name>
</gene>
<organism evidence="1">
    <name type="scientific">Menopon gallinae</name>
    <name type="common">poultry shaft louse</name>
    <dbReference type="NCBI Taxonomy" id="328185"/>
    <lineage>
        <taxon>Eukaryota</taxon>
        <taxon>Metazoa</taxon>
        <taxon>Ecdysozoa</taxon>
        <taxon>Arthropoda</taxon>
        <taxon>Hexapoda</taxon>
        <taxon>Insecta</taxon>
        <taxon>Pterygota</taxon>
        <taxon>Neoptera</taxon>
        <taxon>Paraneoptera</taxon>
        <taxon>Psocodea</taxon>
        <taxon>Troctomorpha</taxon>
        <taxon>Phthiraptera</taxon>
        <taxon>Amblycera</taxon>
        <taxon>Menoponidae</taxon>
        <taxon>Menopon</taxon>
    </lineage>
</organism>